<name>A0A940DJJ4_9BACT</name>
<evidence type="ECO:0000313" key="3">
    <source>
        <dbReference type="Proteomes" id="UP000712007"/>
    </source>
</evidence>
<organism evidence="2 3">
    <name type="scientific">Candidatus Aphodosoma intestinipullorum</name>
    <dbReference type="NCBI Taxonomy" id="2840674"/>
    <lineage>
        <taxon>Bacteria</taxon>
        <taxon>Pseudomonadati</taxon>
        <taxon>Bacteroidota</taxon>
        <taxon>Bacteroidia</taxon>
        <taxon>Bacteroidales</taxon>
        <taxon>Candidatus Aphodosoma</taxon>
    </lineage>
</organism>
<dbReference type="AlphaFoldDB" id="A0A940DJJ4"/>
<protein>
    <submittedName>
        <fullName evidence="2">Thiopeptide-type bacteriocin biosynthesis protein</fullName>
    </submittedName>
</protein>
<evidence type="ECO:0000313" key="2">
    <source>
        <dbReference type="EMBL" id="MBO8440105.1"/>
    </source>
</evidence>
<sequence>MKKETVQRIFTVGSEWAYFKIYTGAYMADGLLVREIMPLAARLMRESTVDCWFFIRYADPERHLRVRFHLADRDKLGYVISSVYERLDRYVQDRSVQKIQMDTYVREIERYGREHMECAERLFCTDSRCVTGLLKVLPNERMRSMAAFRLGDAILTAFGMDMMAKRDFTGACAEAFKREFGFTGANAKVFNREYRVWQKPVRDAVECADAGMAEIDKVIEKHYRCGGTGRIVSELLSKRCNVTREEFLRSYLHMTMNRLFNSDNRRHEMVVYEYLHRYYKSAIARGASCEEG</sequence>
<accession>A0A940DJJ4</accession>
<comment type="caution">
    <text evidence="2">The sequence shown here is derived from an EMBL/GenBank/DDBJ whole genome shotgun (WGS) entry which is preliminary data.</text>
</comment>
<evidence type="ECO:0000259" key="1">
    <source>
        <dbReference type="Pfam" id="PF14028"/>
    </source>
</evidence>
<gene>
    <name evidence="2" type="ORF">IAC51_05580</name>
</gene>
<dbReference type="NCBIfam" id="TIGR03891">
    <property type="entry name" value="thiopep_ocin"/>
    <property type="match status" value="1"/>
</dbReference>
<reference evidence="2" key="1">
    <citation type="submission" date="2020-10" db="EMBL/GenBank/DDBJ databases">
        <authorList>
            <person name="Gilroy R."/>
        </authorList>
    </citation>
    <scope>NUCLEOTIDE SEQUENCE</scope>
    <source>
        <strain evidence="2">3924</strain>
    </source>
</reference>
<reference evidence="2" key="2">
    <citation type="journal article" date="2021" name="PeerJ">
        <title>Extensive microbial diversity within the chicken gut microbiome revealed by metagenomics and culture.</title>
        <authorList>
            <person name="Gilroy R."/>
            <person name="Ravi A."/>
            <person name="Getino M."/>
            <person name="Pursley I."/>
            <person name="Horton D.L."/>
            <person name="Alikhan N.F."/>
            <person name="Baker D."/>
            <person name="Gharbi K."/>
            <person name="Hall N."/>
            <person name="Watson M."/>
            <person name="Adriaenssens E.M."/>
            <person name="Foster-Nyarko E."/>
            <person name="Jarju S."/>
            <person name="Secka A."/>
            <person name="Antonio M."/>
            <person name="Oren A."/>
            <person name="Chaudhuri R.R."/>
            <person name="La Ragione R."/>
            <person name="Hildebrand F."/>
            <person name="Pallen M.J."/>
        </authorList>
    </citation>
    <scope>NUCLEOTIDE SEQUENCE</scope>
    <source>
        <strain evidence="2">3924</strain>
    </source>
</reference>
<proteinExistence type="predicted"/>
<dbReference type="Proteomes" id="UP000712007">
    <property type="component" value="Unassembled WGS sequence"/>
</dbReference>
<dbReference type="Pfam" id="PF14028">
    <property type="entry name" value="Lant_dehydr_C"/>
    <property type="match status" value="1"/>
</dbReference>
<feature type="domain" description="Thiopeptide-type bacteriocin biosynthesis" evidence="1">
    <location>
        <begin position="16"/>
        <end position="279"/>
    </location>
</feature>
<dbReference type="EMBL" id="JADIMV010000097">
    <property type="protein sequence ID" value="MBO8440105.1"/>
    <property type="molecule type" value="Genomic_DNA"/>
</dbReference>
<dbReference type="InterPro" id="IPR023809">
    <property type="entry name" value="Thiopep_bacteriocin_synth_dom"/>
</dbReference>